<comment type="caution">
    <text evidence="1">The sequence shown here is derived from an EMBL/GenBank/DDBJ whole genome shotgun (WGS) entry which is preliminary data.</text>
</comment>
<reference evidence="1 2" key="1">
    <citation type="submission" date="2024-03" db="EMBL/GenBank/DDBJ databases">
        <title>Community enrichment and isolation of bacterial strains for fucoidan degradation.</title>
        <authorList>
            <person name="Sichert A."/>
        </authorList>
    </citation>
    <scope>NUCLEOTIDE SEQUENCE [LARGE SCALE GENOMIC DNA]</scope>
    <source>
        <strain evidence="1 2">AS76</strain>
    </source>
</reference>
<sequence>MTKPSRGLNTPENDRLKLILRVAKSLHRAARSDSRPHSLPVLRRLIASETFRHISLPELYRQRMTIQRKHILHMLALEAGHLNWSDYKKKVETQPEAQPLDYSLALKHAGYPNIWFTSLPEAERYAAAQGGQPIAVGKQAVVIPFQERAC</sequence>
<dbReference type="EMBL" id="JBBMRA010000012">
    <property type="protein sequence ID" value="MEM5537265.1"/>
    <property type="molecule type" value="Genomic_DNA"/>
</dbReference>
<accession>A0ABU9TUA1</accession>
<gene>
    <name evidence="1" type="ORF">WNY58_12790</name>
</gene>
<dbReference type="Proteomes" id="UP001449225">
    <property type="component" value="Unassembled WGS sequence"/>
</dbReference>
<organism evidence="1 2">
    <name type="scientific">Neptuniibacter pectenicola</name>
    <dbReference type="NCBI Taxonomy" id="1806669"/>
    <lineage>
        <taxon>Bacteria</taxon>
        <taxon>Pseudomonadati</taxon>
        <taxon>Pseudomonadota</taxon>
        <taxon>Gammaproteobacteria</taxon>
        <taxon>Oceanospirillales</taxon>
        <taxon>Oceanospirillaceae</taxon>
        <taxon>Neptuniibacter</taxon>
    </lineage>
</organism>
<evidence type="ECO:0000313" key="1">
    <source>
        <dbReference type="EMBL" id="MEM5537265.1"/>
    </source>
</evidence>
<name>A0ABU9TUA1_9GAMM</name>
<proteinExistence type="predicted"/>
<evidence type="ECO:0000313" key="2">
    <source>
        <dbReference type="Proteomes" id="UP001449225"/>
    </source>
</evidence>
<protein>
    <submittedName>
        <fullName evidence="1">Uncharacterized protein</fullName>
    </submittedName>
</protein>
<keyword evidence="2" id="KW-1185">Reference proteome</keyword>
<dbReference type="RefSeq" id="WP_342854716.1">
    <property type="nucleotide sequence ID" value="NZ_JBBMRA010000012.1"/>
</dbReference>